<keyword evidence="2" id="KW-1185">Reference proteome</keyword>
<dbReference type="STRING" id="1120990.SAMN03080614_102633"/>
<dbReference type="Proteomes" id="UP000243819">
    <property type="component" value="Unassembled WGS sequence"/>
</dbReference>
<protein>
    <submittedName>
        <fullName evidence="1">Putative transposase</fullName>
    </submittedName>
</protein>
<gene>
    <name evidence="1" type="ORF">SAMN03080614_102633</name>
</gene>
<reference evidence="2" key="1">
    <citation type="submission" date="2016-10" db="EMBL/GenBank/DDBJ databases">
        <authorList>
            <person name="Varghese N."/>
            <person name="Submissions S."/>
        </authorList>
    </citation>
    <scope>NUCLEOTIDE SEQUENCE [LARGE SCALE GENOMIC DNA]</scope>
    <source>
        <strain evidence="2">DSM 13577</strain>
    </source>
</reference>
<name>A0A1I0AVS3_9FIRM</name>
<accession>A0A1I0AVS3</accession>
<dbReference type="EMBL" id="FOIF01000026">
    <property type="protein sequence ID" value="SES97670.1"/>
    <property type="molecule type" value="Genomic_DNA"/>
</dbReference>
<evidence type="ECO:0000313" key="2">
    <source>
        <dbReference type="Proteomes" id="UP000243819"/>
    </source>
</evidence>
<evidence type="ECO:0000313" key="1">
    <source>
        <dbReference type="EMBL" id="SES97670.1"/>
    </source>
</evidence>
<dbReference type="AlphaFoldDB" id="A0A1I0AVS3"/>
<proteinExistence type="predicted"/>
<feature type="non-terminal residue" evidence="1">
    <location>
        <position position="52"/>
    </location>
</feature>
<sequence>MKILTIKGKYISYNKMDKLLKQEGMDNDYRNMPTAQSAQQTLKLLDKNWKSF</sequence>
<organism evidence="1 2">
    <name type="scientific">Anaerobranca gottschalkii DSM 13577</name>
    <dbReference type="NCBI Taxonomy" id="1120990"/>
    <lineage>
        <taxon>Bacteria</taxon>
        <taxon>Bacillati</taxon>
        <taxon>Bacillota</taxon>
        <taxon>Clostridia</taxon>
        <taxon>Eubacteriales</taxon>
        <taxon>Proteinivoracaceae</taxon>
        <taxon>Anaerobranca</taxon>
    </lineage>
</organism>